<evidence type="ECO:0000313" key="1">
    <source>
        <dbReference type="EMBL" id="MBB5340868.1"/>
    </source>
</evidence>
<reference evidence="1" key="1">
    <citation type="submission" date="2020-08" db="EMBL/GenBank/DDBJ databases">
        <title>Genomic Encyclopedia of Type Strains, Phase IV (KMG-V): Genome sequencing to study the core and pangenomes of soil and plant-associated prokaryotes.</title>
        <authorList>
            <person name="Whitman W."/>
        </authorList>
    </citation>
    <scope>NUCLEOTIDE SEQUENCE</scope>
    <source>
        <strain evidence="1">M8UP15</strain>
    </source>
</reference>
<sequence>MQLKKYQFSGNFDWFVTGLAANRTLRELRITSGLPVTQDNRQTPENAFASGFAEHPG</sequence>
<organism evidence="1 2">
    <name type="scientific">Tunturiibacter gelidiferens</name>
    <dbReference type="NCBI Taxonomy" id="3069689"/>
    <lineage>
        <taxon>Bacteria</taxon>
        <taxon>Pseudomonadati</taxon>
        <taxon>Acidobacteriota</taxon>
        <taxon>Terriglobia</taxon>
        <taxon>Terriglobales</taxon>
        <taxon>Acidobacteriaceae</taxon>
        <taxon>Tunturiibacter</taxon>
    </lineage>
</organism>
<dbReference type="Proteomes" id="UP000569005">
    <property type="component" value="Unassembled WGS sequence"/>
</dbReference>
<evidence type="ECO:0000313" key="2">
    <source>
        <dbReference type="Proteomes" id="UP000569005"/>
    </source>
</evidence>
<comment type="caution">
    <text evidence="1">The sequence shown here is derived from an EMBL/GenBank/DDBJ whole genome shotgun (WGS) entry which is preliminary data.</text>
</comment>
<dbReference type="EMBL" id="JACHEA010000001">
    <property type="protein sequence ID" value="MBB5340868.1"/>
    <property type="molecule type" value="Genomic_DNA"/>
</dbReference>
<keyword evidence="2" id="KW-1185">Reference proteome</keyword>
<protein>
    <submittedName>
        <fullName evidence="1">Uncharacterized protein</fullName>
    </submittedName>
</protein>
<name>A0ACC5P1X8_9BACT</name>
<gene>
    <name evidence="1" type="ORF">HDF13_003201</name>
</gene>
<proteinExistence type="predicted"/>
<accession>A0ACC5P1X8</accession>